<evidence type="ECO:0000313" key="11">
    <source>
        <dbReference type="Proteomes" id="UP000324479"/>
    </source>
</evidence>
<dbReference type="InterPro" id="IPR011712">
    <property type="entry name" value="Sig_transdc_His_kin_sub3_dim/P"/>
</dbReference>
<dbReference type="SMART" id="SM00387">
    <property type="entry name" value="HATPase_c"/>
    <property type="match status" value="1"/>
</dbReference>
<comment type="subcellular location">
    <subcellularLocation>
        <location evidence="1">Cell membrane</location>
        <topology evidence="1">Multi-pass membrane protein</topology>
    </subcellularLocation>
</comment>
<evidence type="ECO:0000256" key="4">
    <source>
        <dbReference type="ARBA" id="ARBA00022692"/>
    </source>
</evidence>
<dbReference type="EMBL" id="VWOX01000002">
    <property type="protein sequence ID" value="KAA5546065.1"/>
    <property type="molecule type" value="Genomic_DNA"/>
</dbReference>
<dbReference type="SUPFAM" id="SSF55874">
    <property type="entry name" value="ATPase domain of HSP90 chaperone/DNA topoisomerase II/histidine kinase"/>
    <property type="match status" value="1"/>
</dbReference>
<organism evidence="10 11">
    <name type="scientific">Roseiconus nitratireducens</name>
    <dbReference type="NCBI Taxonomy" id="2605748"/>
    <lineage>
        <taxon>Bacteria</taxon>
        <taxon>Pseudomonadati</taxon>
        <taxon>Planctomycetota</taxon>
        <taxon>Planctomycetia</taxon>
        <taxon>Pirellulales</taxon>
        <taxon>Pirellulaceae</taxon>
        <taxon>Roseiconus</taxon>
    </lineage>
</organism>
<name>A0A5M6DL43_9BACT</name>
<dbReference type="InterPro" id="IPR036890">
    <property type="entry name" value="HATPase_C_sf"/>
</dbReference>
<dbReference type="InterPro" id="IPR050482">
    <property type="entry name" value="Sensor_HK_TwoCompSys"/>
</dbReference>
<proteinExistence type="predicted"/>
<keyword evidence="4" id="KW-0812">Transmembrane</keyword>
<dbReference type="InterPro" id="IPR003594">
    <property type="entry name" value="HATPase_dom"/>
</dbReference>
<dbReference type="Pfam" id="PF02518">
    <property type="entry name" value="HATPase_c"/>
    <property type="match status" value="1"/>
</dbReference>
<reference evidence="10 11" key="1">
    <citation type="submission" date="2019-08" db="EMBL/GenBank/DDBJ databases">
        <authorList>
            <person name="Dhanesh K."/>
            <person name="Kumar G."/>
            <person name="Sasikala C."/>
            <person name="Venkata Ramana C."/>
        </authorList>
    </citation>
    <scope>NUCLEOTIDE SEQUENCE [LARGE SCALE GENOMIC DNA]</scope>
    <source>
        <strain evidence="10 11">JC645</strain>
    </source>
</reference>
<evidence type="ECO:0000256" key="8">
    <source>
        <dbReference type="ARBA" id="ARBA00023136"/>
    </source>
</evidence>
<keyword evidence="6" id="KW-1133">Transmembrane helix</keyword>
<keyword evidence="8" id="KW-0472">Membrane</keyword>
<dbReference type="GO" id="GO:0000155">
    <property type="term" value="F:phosphorelay sensor kinase activity"/>
    <property type="evidence" value="ECO:0007669"/>
    <property type="project" value="InterPro"/>
</dbReference>
<dbReference type="AlphaFoldDB" id="A0A5M6DL43"/>
<evidence type="ECO:0000256" key="7">
    <source>
        <dbReference type="ARBA" id="ARBA00023012"/>
    </source>
</evidence>
<evidence type="ECO:0000256" key="2">
    <source>
        <dbReference type="ARBA" id="ARBA00022475"/>
    </source>
</evidence>
<evidence type="ECO:0000256" key="5">
    <source>
        <dbReference type="ARBA" id="ARBA00022777"/>
    </source>
</evidence>
<evidence type="ECO:0000259" key="9">
    <source>
        <dbReference type="SMART" id="SM00387"/>
    </source>
</evidence>
<dbReference type="Pfam" id="PF07730">
    <property type="entry name" value="HisKA_3"/>
    <property type="match status" value="1"/>
</dbReference>
<evidence type="ECO:0000256" key="6">
    <source>
        <dbReference type="ARBA" id="ARBA00022989"/>
    </source>
</evidence>
<keyword evidence="7" id="KW-0902">Two-component regulatory system</keyword>
<sequence length="220" mass="23852">MVRLSAGGAGDALSASTIIEAERSQIGHDLHDLLLPLIFASSANLQSVIDQVGDRPLSASDRERLTQARQWLQEAMTLGRNLLTQIYPPELEQLGWLAAAKETTSRICGDQCELVWKVDEDAPVGRPDWDRDVATAAYRVVIEAVRNAVRHGKADTVAIRCDRKRICIVDDGSGFDPDQVPPNHFGIRAMRGRATLVGKSLQVESSPGGPTTVTMTLADG</sequence>
<dbReference type="GO" id="GO:0005886">
    <property type="term" value="C:plasma membrane"/>
    <property type="evidence" value="ECO:0007669"/>
    <property type="project" value="UniProtKB-SubCell"/>
</dbReference>
<evidence type="ECO:0000256" key="3">
    <source>
        <dbReference type="ARBA" id="ARBA00022679"/>
    </source>
</evidence>
<accession>A0A5M6DL43</accession>
<protein>
    <recommendedName>
        <fullName evidence="9">Histidine kinase/HSP90-like ATPase domain-containing protein</fullName>
    </recommendedName>
</protein>
<evidence type="ECO:0000313" key="10">
    <source>
        <dbReference type="EMBL" id="KAA5546065.1"/>
    </source>
</evidence>
<keyword evidence="3" id="KW-0808">Transferase</keyword>
<dbReference type="GO" id="GO:0046983">
    <property type="term" value="F:protein dimerization activity"/>
    <property type="evidence" value="ECO:0007669"/>
    <property type="project" value="InterPro"/>
</dbReference>
<dbReference type="Proteomes" id="UP000324479">
    <property type="component" value="Unassembled WGS sequence"/>
</dbReference>
<dbReference type="RefSeq" id="WP_150075072.1">
    <property type="nucleotide sequence ID" value="NZ_VWOX01000002.1"/>
</dbReference>
<keyword evidence="5" id="KW-0418">Kinase</keyword>
<dbReference type="Gene3D" id="3.30.565.10">
    <property type="entry name" value="Histidine kinase-like ATPase, C-terminal domain"/>
    <property type="match status" value="1"/>
</dbReference>
<evidence type="ECO:0000256" key="1">
    <source>
        <dbReference type="ARBA" id="ARBA00004651"/>
    </source>
</evidence>
<dbReference type="CDD" id="cd16917">
    <property type="entry name" value="HATPase_UhpB-NarQ-NarX-like"/>
    <property type="match status" value="1"/>
</dbReference>
<dbReference type="PANTHER" id="PTHR24421:SF37">
    <property type="entry name" value="SENSOR HISTIDINE KINASE NARS"/>
    <property type="match status" value="1"/>
</dbReference>
<dbReference type="PANTHER" id="PTHR24421">
    <property type="entry name" value="NITRATE/NITRITE SENSOR PROTEIN NARX-RELATED"/>
    <property type="match status" value="1"/>
</dbReference>
<keyword evidence="11" id="KW-1185">Reference proteome</keyword>
<comment type="caution">
    <text evidence="10">The sequence shown here is derived from an EMBL/GenBank/DDBJ whole genome shotgun (WGS) entry which is preliminary data.</text>
</comment>
<gene>
    <name evidence="10" type="ORF">FYK55_03955</name>
</gene>
<keyword evidence="2" id="KW-1003">Cell membrane</keyword>
<feature type="domain" description="Histidine kinase/HSP90-like ATPase" evidence="9">
    <location>
        <begin position="132"/>
        <end position="220"/>
    </location>
</feature>